<dbReference type="RefSeq" id="WP_052400186.1">
    <property type="nucleotide sequence ID" value="NZ_CP009552.1"/>
</dbReference>
<dbReference type="STRING" id="565033.GACE_0458"/>
<gene>
    <name evidence="2" type="ORF">GACE_0458</name>
</gene>
<organism evidence="2 3">
    <name type="scientific">Geoglobus acetivorans</name>
    <dbReference type="NCBI Taxonomy" id="565033"/>
    <lineage>
        <taxon>Archaea</taxon>
        <taxon>Methanobacteriati</taxon>
        <taxon>Methanobacteriota</taxon>
        <taxon>Archaeoglobi</taxon>
        <taxon>Archaeoglobales</taxon>
        <taxon>Archaeoglobaceae</taxon>
        <taxon>Geoglobus</taxon>
    </lineage>
</organism>
<accession>A0A0A7GEX4</accession>
<dbReference type="InterPro" id="IPR036390">
    <property type="entry name" value="WH_DNA-bd_sf"/>
</dbReference>
<name>A0A0A7GEX4_GEOAI</name>
<dbReference type="eggNOG" id="arCOG00002">
    <property type="taxonomic scope" value="Archaea"/>
</dbReference>
<proteinExistence type="predicted"/>
<reference evidence="2 3" key="1">
    <citation type="journal article" date="2015" name="Appl. Environ. Microbiol.">
        <title>The Geoglobus acetivorans genome: Fe(III) reduction, acetate utilization, autotrophic growth, and degradation of aromatic compounds in a hyperthermophilic archaeon.</title>
        <authorList>
            <person name="Mardanov A.V."/>
            <person name="Slododkina G.B."/>
            <person name="Slobodkin A.I."/>
            <person name="Beletsky A.V."/>
            <person name="Gavrilov S.N."/>
            <person name="Kublanov I.V."/>
            <person name="Bonch-Osmolovskaya E.A."/>
            <person name="Skryabin K.G."/>
            <person name="Ravin N.V."/>
        </authorList>
    </citation>
    <scope>NUCLEOTIDE SEQUENCE [LARGE SCALE GENOMIC DNA]</scope>
    <source>
        <strain evidence="2 3">SBH6</strain>
    </source>
</reference>
<evidence type="ECO:0000313" key="2">
    <source>
        <dbReference type="EMBL" id="AIY89516.1"/>
    </source>
</evidence>
<dbReference type="EMBL" id="CP009552">
    <property type="protein sequence ID" value="AIY89516.1"/>
    <property type="molecule type" value="Genomic_DNA"/>
</dbReference>
<dbReference type="SUPFAM" id="SSF46785">
    <property type="entry name" value="Winged helix' DNA-binding domain"/>
    <property type="match status" value="1"/>
</dbReference>
<sequence>MSDALKGMLKLLILRELESGEATGYELIERIGRIVSKKPSPGSVYPLLNELHDRGFLEVSVRGNRKIYSLSTKGKRALEELKERERMLILDKIRFLMEAGILSGESVDEAVTFVMERREKRWELFRIKNWFRLQEAILKAYRKNPEKTERAVEDAIRMFEAVGDSEGGKHEEV</sequence>
<evidence type="ECO:0000313" key="3">
    <source>
        <dbReference type="Proteomes" id="UP000030624"/>
    </source>
</evidence>
<evidence type="ECO:0000259" key="1">
    <source>
        <dbReference type="Pfam" id="PF03551"/>
    </source>
</evidence>
<protein>
    <submittedName>
        <fullName evidence="2">Transcriptional regulator, PadR family</fullName>
    </submittedName>
</protein>
<dbReference type="InterPro" id="IPR036388">
    <property type="entry name" value="WH-like_DNA-bd_sf"/>
</dbReference>
<dbReference type="GeneID" id="25399563"/>
<dbReference type="Pfam" id="PF03551">
    <property type="entry name" value="PadR"/>
    <property type="match status" value="1"/>
</dbReference>
<dbReference type="KEGG" id="gac:GACE_0458"/>
<dbReference type="AlphaFoldDB" id="A0A0A7GEX4"/>
<dbReference type="PANTHER" id="PTHR43252:SF7">
    <property type="entry name" value="TRANSCRIPTIONAL REGULATOR YQJI"/>
    <property type="match status" value="1"/>
</dbReference>
<dbReference type="Proteomes" id="UP000030624">
    <property type="component" value="Chromosome"/>
</dbReference>
<dbReference type="PANTHER" id="PTHR43252">
    <property type="entry name" value="TRANSCRIPTIONAL REGULATOR YQJI"/>
    <property type="match status" value="1"/>
</dbReference>
<dbReference type="HOGENOM" id="CLU_063440_1_3_2"/>
<feature type="domain" description="Transcription regulator PadR N-terminal" evidence="1">
    <location>
        <begin position="13"/>
        <end position="80"/>
    </location>
</feature>
<dbReference type="InterPro" id="IPR005149">
    <property type="entry name" value="Tscrpt_reg_PadR_N"/>
</dbReference>
<dbReference type="Gene3D" id="1.10.10.10">
    <property type="entry name" value="Winged helix-like DNA-binding domain superfamily/Winged helix DNA-binding domain"/>
    <property type="match status" value="1"/>
</dbReference>